<dbReference type="InterPro" id="IPR045260">
    <property type="entry name" value="Sec12-like"/>
</dbReference>
<dbReference type="GO" id="GO:0005789">
    <property type="term" value="C:endoplasmic reticulum membrane"/>
    <property type="evidence" value="ECO:0007669"/>
    <property type="project" value="UniProtKB-SubCell"/>
</dbReference>
<keyword evidence="3" id="KW-0853">WD repeat</keyword>
<name>A0A804RED1_MAIZE</name>
<evidence type="ECO:0000256" key="9">
    <source>
        <dbReference type="ARBA" id="ARBA00023136"/>
    </source>
</evidence>
<reference evidence="12" key="1">
    <citation type="journal article" date="2009" name="Science">
        <title>The B73 maize genome: complexity, diversity, and dynamics.</title>
        <authorList>
            <person name="Schnable P.S."/>
            <person name="Ware D."/>
            <person name="Fulton R.S."/>
            <person name="Stein J.C."/>
            <person name="Wei F."/>
            <person name="Pasternak S."/>
            <person name="Liang C."/>
            <person name="Zhang J."/>
            <person name="Fulton L."/>
            <person name="Graves T.A."/>
            <person name="Minx P."/>
            <person name="Reily A.D."/>
            <person name="Courtney L."/>
            <person name="Kruchowski S.S."/>
            <person name="Tomlinson C."/>
            <person name="Strong C."/>
            <person name="Delehaunty K."/>
            <person name="Fronick C."/>
            <person name="Courtney B."/>
            <person name="Rock S.M."/>
            <person name="Belter E."/>
            <person name="Du F."/>
            <person name="Kim K."/>
            <person name="Abbott R.M."/>
            <person name="Cotton M."/>
            <person name="Levy A."/>
            <person name="Marchetto P."/>
            <person name="Ochoa K."/>
            <person name="Jackson S.M."/>
            <person name="Gillam B."/>
            <person name="Chen W."/>
            <person name="Yan L."/>
            <person name="Higginbotham J."/>
            <person name="Cardenas M."/>
            <person name="Waligorski J."/>
            <person name="Applebaum E."/>
            <person name="Phelps L."/>
            <person name="Falcone J."/>
            <person name="Kanchi K."/>
            <person name="Thane T."/>
            <person name="Scimone A."/>
            <person name="Thane N."/>
            <person name="Henke J."/>
            <person name="Wang T."/>
            <person name="Ruppert J."/>
            <person name="Shah N."/>
            <person name="Rotter K."/>
            <person name="Hodges J."/>
            <person name="Ingenthron E."/>
            <person name="Cordes M."/>
            <person name="Kohlberg S."/>
            <person name="Sgro J."/>
            <person name="Delgado B."/>
            <person name="Mead K."/>
            <person name="Chinwalla A."/>
            <person name="Leonard S."/>
            <person name="Crouse K."/>
            <person name="Collura K."/>
            <person name="Kudrna D."/>
            <person name="Currie J."/>
            <person name="He R."/>
            <person name="Angelova A."/>
            <person name="Rajasekar S."/>
            <person name="Mueller T."/>
            <person name="Lomeli R."/>
            <person name="Scara G."/>
            <person name="Ko A."/>
            <person name="Delaney K."/>
            <person name="Wissotski M."/>
            <person name="Lopez G."/>
            <person name="Campos D."/>
            <person name="Braidotti M."/>
            <person name="Ashley E."/>
            <person name="Golser W."/>
            <person name="Kim H."/>
            <person name="Lee S."/>
            <person name="Lin J."/>
            <person name="Dujmic Z."/>
            <person name="Kim W."/>
            <person name="Talag J."/>
            <person name="Zuccolo A."/>
            <person name="Fan C."/>
            <person name="Sebastian A."/>
            <person name="Kramer M."/>
            <person name="Spiegel L."/>
            <person name="Nascimento L."/>
            <person name="Zutavern T."/>
            <person name="Miller B."/>
            <person name="Ambroise C."/>
            <person name="Muller S."/>
            <person name="Spooner W."/>
            <person name="Narechania A."/>
            <person name="Ren L."/>
            <person name="Wei S."/>
            <person name="Kumari S."/>
            <person name="Faga B."/>
            <person name="Levy M.J."/>
            <person name="McMahan L."/>
            <person name="Van Buren P."/>
            <person name="Vaughn M.W."/>
            <person name="Ying K."/>
            <person name="Yeh C.-T."/>
            <person name="Emrich S.J."/>
            <person name="Jia Y."/>
            <person name="Kalyanaraman A."/>
            <person name="Hsia A.-P."/>
            <person name="Barbazuk W.B."/>
            <person name="Baucom R.S."/>
            <person name="Brutnell T.P."/>
            <person name="Carpita N.C."/>
            <person name="Chaparro C."/>
            <person name="Chia J.-M."/>
            <person name="Deragon J.-M."/>
            <person name="Estill J.C."/>
            <person name="Fu Y."/>
            <person name="Jeddeloh J.A."/>
            <person name="Han Y."/>
            <person name="Lee H."/>
            <person name="Li P."/>
            <person name="Lisch D.R."/>
            <person name="Liu S."/>
            <person name="Liu Z."/>
            <person name="Nagel D.H."/>
            <person name="McCann M.C."/>
            <person name="SanMiguel P."/>
            <person name="Myers A.M."/>
            <person name="Nettleton D."/>
            <person name="Nguyen J."/>
            <person name="Penning B.W."/>
            <person name="Ponnala L."/>
            <person name="Schneider K.L."/>
            <person name="Schwartz D.C."/>
            <person name="Sharma A."/>
            <person name="Soderlund C."/>
            <person name="Springer N.M."/>
            <person name="Sun Q."/>
            <person name="Wang H."/>
            <person name="Waterman M."/>
            <person name="Westerman R."/>
            <person name="Wolfgruber T.K."/>
            <person name="Yang L."/>
            <person name="Yu Y."/>
            <person name="Zhang L."/>
            <person name="Zhou S."/>
            <person name="Zhu Q."/>
            <person name="Bennetzen J.L."/>
            <person name="Dawe R.K."/>
            <person name="Jiang J."/>
            <person name="Jiang N."/>
            <person name="Presting G.G."/>
            <person name="Wessler S.R."/>
            <person name="Aluru S."/>
            <person name="Martienssen R.A."/>
            <person name="Clifton S.W."/>
            <person name="McCombie W.R."/>
            <person name="Wing R.A."/>
            <person name="Wilson R.K."/>
        </authorList>
    </citation>
    <scope>NUCLEOTIDE SEQUENCE [LARGE SCALE GENOMIC DNA]</scope>
    <source>
        <strain evidence="12">cv. B73</strain>
    </source>
</reference>
<feature type="region of interest" description="Disordered" evidence="10">
    <location>
        <begin position="1"/>
        <end position="60"/>
    </location>
</feature>
<dbReference type="AlphaFoldDB" id="A0A804RED1"/>
<dbReference type="Proteomes" id="UP000007305">
    <property type="component" value="Chromosome 10"/>
</dbReference>
<dbReference type="PANTHER" id="PTHR23284:SF6">
    <property type="entry name" value="OS07G0187700 PROTEIN"/>
    <property type="match status" value="1"/>
</dbReference>
<evidence type="ECO:0000256" key="5">
    <source>
        <dbReference type="ARBA" id="ARBA00022737"/>
    </source>
</evidence>
<dbReference type="InParanoid" id="A0A804RED1"/>
<comment type="subcellular location">
    <subcellularLocation>
        <location evidence="1">Endoplasmic reticulum membrane</location>
        <topology evidence="1">Single-pass membrane protein</topology>
    </subcellularLocation>
</comment>
<dbReference type="Gene3D" id="2.130.10.10">
    <property type="entry name" value="YVTN repeat-like/Quinoprotein amine dehydrogenase"/>
    <property type="match status" value="1"/>
</dbReference>
<feature type="compositionally biased region" description="Low complexity" evidence="10">
    <location>
        <begin position="43"/>
        <end position="58"/>
    </location>
</feature>
<evidence type="ECO:0000256" key="6">
    <source>
        <dbReference type="ARBA" id="ARBA00022824"/>
    </source>
</evidence>
<keyword evidence="9" id="KW-0472">Membrane</keyword>
<evidence type="ECO:0000256" key="1">
    <source>
        <dbReference type="ARBA" id="ARBA00004389"/>
    </source>
</evidence>
<reference evidence="11" key="3">
    <citation type="submission" date="2021-05" db="UniProtKB">
        <authorList>
            <consortium name="EnsemblPlants"/>
        </authorList>
    </citation>
    <scope>IDENTIFICATION</scope>
    <source>
        <strain evidence="11">cv. B73</strain>
    </source>
</reference>
<keyword evidence="12" id="KW-1185">Reference proteome</keyword>
<dbReference type="InterPro" id="IPR036322">
    <property type="entry name" value="WD40_repeat_dom_sf"/>
</dbReference>
<sequence length="134" mass="15138">MPTPRRPTADQHHVHLPLRRAPPLLHHCRPPPRRHDRPPCPGSTPTTTAPYASSAAQPRSLDSEFLVSTSIDGYARIWKIDDGAPLVNLTRSSDEKIECCRFSRDGMKPFMFCTVAKEEATMVTSVLFQRKPRH</sequence>
<dbReference type="EnsemblPlants" id="Zm00001eb411370_T001">
    <property type="protein sequence ID" value="Zm00001eb411370_P001"/>
    <property type="gene ID" value="Zm00001eb411370"/>
</dbReference>
<evidence type="ECO:0000256" key="10">
    <source>
        <dbReference type="SAM" id="MobiDB-lite"/>
    </source>
</evidence>
<dbReference type="PANTHER" id="PTHR23284">
    <property type="entry name" value="PROLACTIN REGULATORY ELEMENT BINDING PROTEIN"/>
    <property type="match status" value="1"/>
</dbReference>
<keyword evidence="6" id="KW-0256">Endoplasmic reticulum</keyword>
<keyword evidence="5" id="KW-0677">Repeat</keyword>
<evidence type="ECO:0000313" key="11">
    <source>
        <dbReference type="EnsemblPlants" id="Zm00001eb411370_P001"/>
    </source>
</evidence>
<dbReference type="GO" id="GO:0015031">
    <property type="term" value="P:protein transport"/>
    <property type="evidence" value="ECO:0007669"/>
    <property type="project" value="UniProtKB-KW"/>
</dbReference>
<keyword evidence="8" id="KW-1133">Transmembrane helix</keyword>
<evidence type="ECO:0000313" key="12">
    <source>
        <dbReference type="Proteomes" id="UP000007305"/>
    </source>
</evidence>
<accession>A0A804RED1</accession>
<keyword evidence="7" id="KW-0653">Protein transport</keyword>
<evidence type="ECO:0000256" key="3">
    <source>
        <dbReference type="ARBA" id="ARBA00022574"/>
    </source>
</evidence>
<dbReference type="SUPFAM" id="SSF50978">
    <property type="entry name" value="WD40 repeat-like"/>
    <property type="match status" value="1"/>
</dbReference>
<keyword evidence="4" id="KW-0812">Transmembrane</keyword>
<dbReference type="Gramene" id="Zm00001eb411370_T001">
    <property type="protein sequence ID" value="Zm00001eb411370_P001"/>
    <property type="gene ID" value="Zm00001eb411370"/>
</dbReference>
<feature type="compositionally biased region" description="Basic residues" evidence="10">
    <location>
        <begin position="26"/>
        <end position="36"/>
    </location>
</feature>
<evidence type="ECO:0000256" key="2">
    <source>
        <dbReference type="ARBA" id="ARBA00022448"/>
    </source>
</evidence>
<evidence type="ECO:0000256" key="4">
    <source>
        <dbReference type="ARBA" id="ARBA00022692"/>
    </source>
</evidence>
<reference evidence="11" key="2">
    <citation type="submission" date="2019-07" db="EMBL/GenBank/DDBJ databases">
        <authorList>
            <person name="Seetharam A."/>
            <person name="Woodhouse M."/>
            <person name="Cannon E."/>
        </authorList>
    </citation>
    <scope>NUCLEOTIDE SEQUENCE [LARGE SCALE GENOMIC DNA]</scope>
    <source>
        <strain evidence="11">cv. B73</strain>
    </source>
</reference>
<evidence type="ECO:0000256" key="8">
    <source>
        <dbReference type="ARBA" id="ARBA00022989"/>
    </source>
</evidence>
<proteinExistence type="predicted"/>
<evidence type="ECO:0000256" key="7">
    <source>
        <dbReference type="ARBA" id="ARBA00022927"/>
    </source>
</evidence>
<keyword evidence="2" id="KW-0813">Transport</keyword>
<organism evidence="11 12">
    <name type="scientific">Zea mays</name>
    <name type="common">Maize</name>
    <dbReference type="NCBI Taxonomy" id="4577"/>
    <lineage>
        <taxon>Eukaryota</taxon>
        <taxon>Viridiplantae</taxon>
        <taxon>Streptophyta</taxon>
        <taxon>Embryophyta</taxon>
        <taxon>Tracheophyta</taxon>
        <taxon>Spermatophyta</taxon>
        <taxon>Magnoliopsida</taxon>
        <taxon>Liliopsida</taxon>
        <taxon>Poales</taxon>
        <taxon>Poaceae</taxon>
        <taxon>PACMAD clade</taxon>
        <taxon>Panicoideae</taxon>
        <taxon>Andropogonodae</taxon>
        <taxon>Andropogoneae</taxon>
        <taxon>Tripsacinae</taxon>
        <taxon>Zea</taxon>
    </lineage>
</organism>
<protein>
    <submittedName>
        <fullName evidence="11">Uncharacterized protein</fullName>
    </submittedName>
</protein>
<dbReference type="GO" id="GO:0005085">
    <property type="term" value="F:guanyl-nucleotide exchange factor activity"/>
    <property type="evidence" value="ECO:0007669"/>
    <property type="project" value="InterPro"/>
</dbReference>
<dbReference type="InterPro" id="IPR015943">
    <property type="entry name" value="WD40/YVTN_repeat-like_dom_sf"/>
</dbReference>